<dbReference type="EMBL" id="JBHUNP010000001">
    <property type="protein sequence ID" value="MFD2647719.1"/>
    <property type="molecule type" value="Genomic_DNA"/>
</dbReference>
<accession>A0ABW5QJC6</accession>
<keyword evidence="1" id="KW-0472">Membrane</keyword>
<dbReference type="RefSeq" id="WP_386832738.1">
    <property type="nucleotide sequence ID" value="NZ_JBHUNP010000001.1"/>
</dbReference>
<gene>
    <name evidence="2" type="ORF">ACFSX5_07955</name>
</gene>
<dbReference type="Proteomes" id="UP001597521">
    <property type="component" value="Unassembled WGS sequence"/>
</dbReference>
<name>A0ABW5QJC6_9HYPH</name>
<dbReference type="Gene3D" id="3.10.180.10">
    <property type="entry name" value="2,3-Dihydroxybiphenyl 1,2-Dioxygenase, domain 1"/>
    <property type="match status" value="1"/>
</dbReference>
<evidence type="ECO:0000313" key="2">
    <source>
        <dbReference type="EMBL" id="MFD2647719.1"/>
    </source>
</evidence>
<keyword evidence="1" id="KW-0812">Transmembrane</keyword>
<evidence type="ECO:0000256" key="1">
    <source>
        <dbReference type="SAM" id="Phobius"/>
    </source>
</evidence>
<keyword evidence="1" id="KW-1133">Transmembrane helix</keyword>
<organism evidence="2 3">
    <name type="scientific">Devosia albogilva</name>
    <dbReference type="NCBI Taxonomy" id="429726"/>
    <lineage>
        <taxon>Bacteria</taxon>
        <taxon>Pseudomonadati</taxon>
        <taxon>Pseudomonadota</taxon>
        <taxon>Alphaproteobacteria</taxon>
        <taxon>Hyphomicrobiales</taxon>
        <taxon>Devosiaceae</taxon>
        <taxon>Devosia</taxon>
    </lineage>
</organism>
<proteinExistence type="predicted"/>
<sequence length="124" mass="13210">MTVDNKPIAVVGIYAGIAVADFAAGVVWYSKLMGRAPDDRPMPNLAQWRNMGQAGLQVWDDAERAGKSLATIVVPVLATERERLAAEGIGFVMEAEGDFGRVAKLRDPEGNEIALAEPPQGFAG</sequence>
<comment type="caution">
    <text evidence="2">The sequence shown here is derived from an EMBL/GenBank/DDBJ whole genome shotgun (WGS) entry which is preliminary data.</text>
</comment>
<evidence type="ECO:0000313" key="3">
    <source>
        <dbReference type="Proteomes" id="UP001597521"/>
    </source>
</evidence>
<protein>
    <submittedName>
        <fullName evidence="2">VOC family protein</fullName>
    </submittedName>
</protein>
<keyword evidence="3" id="KW-1185">Reference proteome</keyword>
<dbReference type="CDD" id="cd06587">
    <property type="entry name" value="VOC"/>
    <property type="match status" value="1"/>
</dbReference>
<dbReference type="InterPro" id="IPR029068">
    <property type="entry name" value="Glyas_Bleomycin-R_OHBP_Dase"/>
</dbReference>
<feature type="transmembrane region" description="Helical" evidence="1">
    <location>
        <begin position="12"/>
        <end position="30"/>
    </location>
</feature>
<dbReference type="SUPFAM" id="SSF54593">
    <property type="entry name" value="Glyoxalase/Bleomycin resistance protein/Dihydroxybiphenyl dioxygenase"/>
    <property type="match status" value="1"/>
</dbReference>
<reference evidence="3" key="1">
    <citation type="journal article" date="2019" name="Int. J. Syst. Evol. Microbiol.">
        <title>The Global Catalogue of Microorganisms (GCM) 10K type strain sequencing project: providing services to taxonomists for standard genome sequencing and annotation.</title>
        <authorList>
            <consortium name="The Broad Institute Genomics Platform"/>
            <consortium name="The Broad Institute Genome Sequencing Center for Infectious Disease"/>
            <person name="Wu L."/>
            <person name="Ma J."/>
        </authorList>
    </citation>
    <scope>NUCLEOTIDE SEQUENCE [LARGE SCALE GENOMIC DNA]</scope>
    <source>
        <strain evidence="3">CCM 7427</strain>
    </source>
</reference>